<dbReference type="SUPFAM" id="SSF102405">
    <property type="entry name" value="MCP/YpsA-like"/>
    <property type="match status" value="1"/>
</dbReference>
<accession>A0A382WWE2</accession>
<dbReference type="Gene3D" id="3.40.50.450">
    <property type="match status" value="1"/>
</dbReference>
<reference evidence="1" key="1">
    <citation type="submission" date="2018-05" db="EMBL/GenBank/DDBJ databases">
        <authorList>
            <person name="Lanie J.A."/>
            <person name="Ng W.-L."/>
            <person name="Kazmierczak K.M."/>
            <person name="Andrzejewski T.M."/>
            <person name="Davidsen T.M."/>
            <person name="Wayne K.J."/>
            <person name="Tettelin H."/>
            <person name="Glass J.I."/>
            <person name="Rusch D."/>
            <person name="Podicherti R."/>
            <person name="Tsui H.-C.T."/>
            <person name="Winkler M.E."/>
        </authorList>
    </citation>
    <scope>NUCLEOTIDE SEQUENCE</scope>
</reference>
<gene>
    <name evidence="1" type="ORF">METZ01_LOCUS415185</name>
</gene>
<sequence>MKKVGIVGARIYTNKLKVKEFVFNLKEKFGDDVEIVSGGQSKGADGYAKKFALEFDMRYVEFPPRHYTYNQHCILDRKEYGKPYRVTNYFDRNKEIAEYSDYLVAFIPEGYKSNGTLDTISHAQKMKKKVVILD</sequence>
<protein>
    <recommendedName>
        <fullName evidence="2">DUF2493 domain-containing protein</fullName>
    </recommendedName>
</protein>
<evidence type="ECO:0008006" key="2">
    <source>
        <dbReference type="Google" id="ProtNLM"/>
    </source>
</evidence>
<name>A0A382WWE2_9ZZZZ</name>
<dbReference type="EMBL" id="UINC01162530">
    <property type="protein sequence ID" value="SVD62331.1"/>
    <property type="molecule type" value="Genomic_DNA"/>
</dbReference>
<organism evidence="1">
    <name type="scientific">marine metagenome</name>
    <dbReference type="NCBI Taxonomy" id="408172"/>
    <lineage>
        <taxon>unclassified sequences</taxon>
        <taxon>metagenomes</taxon>
        <taxon>ecological metagenomes</taxon>
    </lineage>
</organism>
<evidence type="ECO:0000313" key="1">
    <source>
        <dbReference type="EMBL" id="SVD62331.1"/>
    </source>
</evidence>
<proteinExistence type="predicted"/>
<dbReference type="AlphaFoldDB" id="A0A382WWE2"/>